<dbReference type="EMBL" id="LN728154">
    <property type="protein sequence ID" value="CEP12686.1"/>
    <property type="molecule type" value="Genomic_DNA"/>
</dbReference>
<protein>
    <submittedName>
        <fullName evidence="1">Uncharacterized protein</fullName>
    </submittedName>
</protein>
<name>A0A0B7N2Z8_9FUNG</name>
<gene>
    <name evidence="1" type="primary">PARPA_06662.1 scaffold 22961</name>
</gene>
<organism evidence="1 2">
    <name type="scientific">Parasitella parasitica</name>
    <dbReference type="NCBI Taxonomy" id="35722"/>
    <lineage>
        <taxon>Eukaryota</taxon>
        <taxon>Fungi</taxon>
        <taxon>Fungi incertae sedis</taxon>
        <taxon>Mucoromycota</taxon>
        <taxon>Mucoromycotina</taxon>
        <taxon>Mucoromycetes</taxon>
        <taxon>Mucorales</taxon>
        <taxon>Mucorineae</taxon>
        <taxon>Mucoraceae</taxon>
        <taxon>Parasitella</taxon>
    </lineage>
</organism>
<keyword evidence="2" id="KW-1185">Reference proteome</keyword>
<evidence type="ECO:0000313" key="1">
    <source>
        <dbReference type="EMBL" id="CEP12686.1"/>
    </source>
</evidence>
<dbReference type="Proteomes" id="UP000054107">
    <property type="component" value="Unassembled WGS sequence"/>
</dbReference>
<reference evidence="1 2" key="1">
    <citation type="submission" date="2014-09" db="EMBL/GenBank/DDBJ databases">
        <authorList>
            <person name="Ellenberger Sabrina"/>
        </authorList>
    </citation>
    <scope>NUCLEOTIDE SEQUENCE [LARGE SCALE GENOMIC DNA]</scope>
    <source>
        <strain evidence="1 2">CBS 412.66</strain>
    </source>
</reference>
<dbReference type="AlphaFoldDB" id="A0A0B7N2Z8"/>
<evidence type="ECO:0000313" key="2">
    <source>
        <dbReference type="Proteomes" id="UP000054107"/>
    </source>
</evidence>
<sequence length="116" mass="12736">MTSYSTKSVQYQSAFGSSGPPPMYINDATHVSSSFIPSNTSDTFHMSTSTNIAYLITTDERRAFISEIKALKPAVYKTTITTIGCPNRSIVPINIGISTWQLETAQRKYGLVSSKM</sequence>
<accession>A0A0B7N2Z8</accession>
<proteinExistence type="predicted"/>